<name>T1K0C9_TETUR</name>
<keyword evidence="3" id="KW-1185">Reference proteome</keyword>
<protein>
    <submittedName>
        <fullName evidence="2">Uncharacterized protein</fullName>
    </submittedName>
</protein>
<dbReference type="EMBL" id="CAEY01001139">
    <property type="status" value="NOT_ANNOTATED_CDS"/>
    <property type="molecule type" value="Genomic_DNA"/>
</dbReference>
<sequence>MDTGDMQRLQLKEQKKRWKNLV</sequence>
<evidence type="ECO:0000256" key="1">
    <source>
        <dbReference type="SAM" id="MobiDB-lite"/>
    </source>
</evidence>
<reference evidence="3" key="1">
    <citation type="submission" date="2011-08" db="EMBL/GenBank/DDBJ databases">
        <authorList>
            <person name="Rombauts S."/>
        </authorList>
    </citation>
    <scope>NUCLEOTIDE SEQUENCE</scope>
    <source>
        <strain evidence="3">London</strain>
    </source>
</reference>
<reference evidence="2" key="2">
    <citation type="submission" date="2015-06" db="UniProtKB">
        <authorList>
            <consortium name="EnsemblMetazoa"/>
        </authorList>
    </citation>
    <scope>IDENTIFICATION</scope>
</reference>
<dbReference type="HOGENOM" id="CLU_3425236_0_0_1"/>
<feature type="region of interest" description="Disordered" evidence="1">
    <location>
        <begin position="1"/>
        <end position="22"/>
    </location>
</feature>
<organism evidence="2 3">
    <name type="scientific">Tetranychus urticae</name>
    <name type="common">Two-spotted spider mite</name>
    <dbReference type="NCBI Taxonomy" id="32264"/>
    <lineage>
        <taxon>Eukaryota</taxon>
        <taxon>Metazoa</taxon>
        <taxon>Ecdysozoa</taxon>
        <taxon>Arthropoda</taxon>
        <taxon>Chelicerata</taxon>
        <taxon>Arachnida</taxon>
        <taxon>Acari</taxon>
        <taxon>Acariformes</taxon>
        <taxon>Trombidiformes</taxon>
        <taxon>Prostigmata</taxon>
        <taxon>Eleutherengona</taxon>
        <taxon>Raphignathae</taxon>
        <taxon>Tetranychoidea</taxon>
        <taxon>Tetranychidae</taxon>
        <taxon>Tetranychus</taxon>
    </lineage>
</organism>
<dbReference type="Proteomes" id="UP000015104">
    <property type="component" value="Unassembled WGS sequence"/>
</dbReference>
<proteinExistence type="predicted"/>
<evidence type="ECO:0000313" key="2">
    <source>
        <dbReference type="EnsemblMetazoa" id="tetur03g07310.1"/>
    </source>
</evidence>
<evidence type="ECO:0000313" key="3">
    <source>
        <dbReference type="Proteomes" id="UP000015104"/>
    </source>
</evidence>
<dbReference type="AlphaFoldDB" id="T1K0C9"/>
<dbReference type="EnsemblMetazoa" id="tetur03g07310.1">
    <property type="protein sequence ID" value="tetur03g07310.1"/>
    <property type="gene ID" value="tetur03g07310"/>
</dbReference>
<accession>T1K0C9</accession>